<dbReference type="OrthoDB" id="5235700at2759"/>
<evidence type="ECO:0000313" key="3">
    <source>
        <dbReference type="EMBL" id="KAJ4396110.1"/>
    </source>
</evidence>
<keyword evidence="2" id="KW-1133">Transmembrane helix</keyword>
<reference evidence="3" key="1">
    <citation type="submission" date="2022-10" db="EMBL/GenBank/DDBJ databases">
        <title>Tapping the CABI collections for fungal endophytes: first genome assemblies for Collariella, Neodidymelliopsis, Ascochyta clinopodiicola, Didymella pomorum, Didymosphaeria variabile, Neocosmospora piperis and Neocucurbitaria cava.</title>
        <authorList>
            <person name="Hill R."/>
        </authorList>
    </citation>
    <scope>NUCLEOTIDE SEQUENCE</scope>
    <source>
        <strain evidence="3">IMI 355082</strain>
    </source>
</reference>
<gene>
    <name evidence="3" type="ORF">N0V93_000327</name>
</gene>
<feature type="region of interest" description="Disordered" evidence="1">
    <location>
        <begin position="239"/>
        <end position="264"/>
    </location>
</feature>
<protein>
    <submittedName>
        <fullName evidence="3">Uncharacterized protein</fullName>
    </submittedName>
</protein>
<evidence type="ECO:0000256" key="1">
    <source>
        <dbReference type="SAM" id="MobiDB-lite"/>
    </source>
</evidence>
<feature type="region of interest" description="Disordered" evidence="1">
    <location>
        <begin position="352"/>
        <end position="375"/>
    </location>
</feature>
<proteinExistence type="predicted"/>
<evidence type="ECO:0000256" key="2">
    <source>
        <dbReference type="SAM" id="Phobius"/>
    </source>
</evidence>
<keyword evidence="4" id="KW-1185">Reference proteome</keyword>
<feature type="compositionally biased region" description="Basic and acidic residues" evidence="1">
    <location>
        <begin position="295"/>
        <end position="307"/>
    </location>
</feature>
<name>A0A9W9D1L5_9PEZI</name>
<feature type="compositionally biased region" description="Pro residues" evidence="1">
    <location>
        <begin position="313"/>
        <end position="326"/>
    </location>
</feature>
<dbReference type="EMBL" id="JAPEVB010000001">
    <property type="protein sequence ID" value="KAJ4396110.1"/>
    <property type="molecule type" value="Genomic_DNA"/>
</dbReference>
<evidence type="ECO:0000313" key="4">
    <source>
        <dbReference type="Proteomes" id="UP001140453"/>
    </source>
</evidence>
<accession>A0A9W9D1L5</accession>
<feature type="region of interest" description="Disordered" evidence="1">
    <location>
        <begin position="277"/>
        <end position="331"/>
    </location>
</feature>
<dbReference type="AlphaFoldDB" id="A0A9W9D1L5"/>
<sequence length="414" mass="43820">MPVVTAGSESLPLFHNYICEHQWHCSQSAIPVIIIAIILAVVFLPRQSRKQQFPDTPICVTQHVTWTTRARCSLIKSTISSVSNCWVQLKQGQGHFEKWANRAVSRGEASGTALVGLGGSREGGDMEEEERAPAEPRSRGVSKEWSDGAGISSGLPSPDQLLVTAEQSNYVGYGAKGIQEEGSIIGDARFGEPVGLNTGSGSDVIKEARGRVSASFGDYMADDEHILYGTREWITHTASDSAKRPHTPWPLTPPASAAGVSSGLATGEGHLRSIAIPSRIATGFHPTRNIGSEESTEKDGAIHRSDGRTSPSSYPPTSPLLPPAPPTEHEAFDPAAVMFPGPARDGGIRVVPPHSHGSEHGPSNMQIASSPDNPGASWARHTRVYGGGVCLACAAAAAGEGGFYGDSVRPEDRR</sequence>
<keyword evidence="2" id="KW-0812">Transmembrane</keyword>
<keyword evidence="2" id="KW-0472">Membrane</keyword>
<feature type="compositionally biased region" description="Basic and acidic residues" evidence="1">
    <location>
        <begin position="131"/>
        <end position="146"/>
    </location>
</feature>
<feature type="region of interest" description="Disordered" evidence="1">
    <location>
        <begin position="113"/>
        <end position="159"/>
    </location>
</feature>
<feature type="compositionally biased region" description="Polar residues" evidence="1">
    <location>
        <begin position="361"/>
        <end position="372"/>
    </location>
</feature>
<dbReference type="Proteomes" id="UP001140453">
    <property type="component" value="Unassembled WGS sequence"/>
</dbReference>
<organism evidence="3 4">
    <name type="scientific">Gnomoniopsis smithogilvyi</name>
    <dbReference type="NCBI Taxonomy" id="1191159"/>
    <lineage>
        <taxon>Eukaryota</taxon>
        <taxon>Fungi</taxon>
        <taxon>Dikarya</taxon>
        <taxon>Ascomycota</taxon>
        <taxon>Pezizomycotina</taxon>
        <taxon>Sordariomycetes</taxon>
        <taxon>Sordariomycetidae</taxon>
        <taxon>Diaporthales</taxon>
        <taxon>Gnomoniaceae</taxon>
        <taxon>Gnomoniopsis</taxon>
    </lineage>
</organism>
<comment type="caution">
    <text evidence="3">The sequence shown here is derived from an EMBL/GenBank/DDBJ whole genome shotgun (WGS) entry which is preliminary data.</text>
</comment>
<feature type="transmembrane region" description="Helical" evidence="2">
    <location>
        <begin position="28"/>
        <end position="44"/>
    </location>
</feature>